<gene>
    <name evidence="2" type="ORF">DI599_16470</name>
</gene>
<feature type="domain" description="Knr4/Smi1-like" evidence="1">
    <location>
        <begin position="42"/>
        <end position="182"/>
    </location>
</feature>
<evidence type="ECO:0000313" key="3">
    <source>
        <dbReference type="Proteomes" id="UP000249198"/>
    </source>
</evidence>
<dbReference type="SMART" id="SM00860">
    <property type="entry name" value="SMI1_KNR4"/>
    <property type="match status" value="1"/>
</dbReference>
<dbReference type="AlphaFoldDB" id="A0A2W5D159"/>
<protein>
    <submittedName>
        <fullName evidence="2">Molybdenum cofactor biosynthesis protein MoeA</fullName>
    </submittedName>
</protein>
<dbReference type="SUPFAM" id="SSF160631">
    <property type="entry name" value="SMI1/KNR4-like"/>
    <property type="match status" value="1"/>
</dbReference>
<dbReference type="InterPro" id="IPR051873">
    <property type="entry name" value="KNR4/SMI1_regulator"/>
</dbReference>
<comment type="caution">
    <text evidence="2">The sequence shown here is derived from an EMBL/GenBank/DDBJ whole genome shotgun (WGS) entry which is preliminary data.</text>
</comment>
<organism evidence="2 3">
    <name type="scientific">Pseudomonas kuykendallii</name>
    <dbReference type="NCBI Taxonomy" id="1007099"/>
    <lineage>
        <taxon>Bacteria</taxon>
        <taxon>Pseudomonadati</taxon>
        <taxon>Pseudomonadota</taxon>
        <taxon>Gammaproteobacteria</taxon>
        <taxon>Pseudomonadales</taxon>
        <taxon>Pseudomonadaceae</taxon>
        <taxon>Pseudomonas</taxon>
    </lineage>
</organism>
<dbReference type="InterPro" id="IPR037883">
    <property type="entry name" value="Knr4/Smi1-like_sf"/>
</dbReference>
<name>A0A2W5D159_9PSED</name>
<dbReference type="InterPro" id="IPR018958">
    <property type="entry name" value="Knr4/Smi1-like_dom"/>
</dbReference>
<dbReference type="Proteomes" id="UP000249198">
    <property type="component" value="Unassembled WGS sequence"/>
</dbReference>
<dbReference type="Gene3D" id="3.40.1580.10">
    <property type="entry name" value="SMI1/KNR4-like"/>
    <property type="match status" value="1"/>
</dbReference>
<dbReference type="Pfam" id="PF09346">
    <property type="entry name" value="SMI1_KNR4"/>
    <property type="match status" value="1"/>
</dbReference>
<dbReference type="EMBL" id="QFOH01000021">
    <property type="protein sequence ID" value="PZP22180.1"/>
    <property type="molecule type" value="Genomic_DNA"/>
</dbReference>
<evidence type="ECO:0000259" key="1">
    <source>
        <dbReference type="SMART" id="SM00860"/>
    </source>
</evidence>
<proteinExistence type="predicted"/>
<dbReference type="PANTHER" id="PTHR47432">
    <property type="entry name" value="CELL WALL ASSEMBLY REGULATOR SMI1"/>
    <property type="match status" value="1"/>
</dbReference>
<accession>A0A2W5D159</accession>
<evidence type="ECO:0000313" key="2">
    <source>
        <dbReference type="EMBL" id="PZP22180.1"/>
    </source>
</evidence>
<sequence length="185" mass="20354">MTFIGSRAATMSEATDTRVLWKRLETWLAGHDPARLADLNPPASESAVRELERVLGVALPAGFSDCLKVHDGQRGQAGALFDGNQFLPIRHIAMSWSSWTELLDDGDFDGRVARPDAGIREGWWQRGWVPFASNGGGDYLCLDMVPAAQGRVGQVIEVLHDVPQRVLVAPSFAAWFGDFIHRKTV</sequence>
<reference evidence="2 3" key="1">
    <citation type="submission" date="2017-08" db="EMBL/GenBank/DDBJ databases">
        <title>Infants hospitalized years apart are colonized by the same room-sourced microbial strains.</title>
        <authorList>
            <person name="Brooks B."/>
            <person name="Olm M.R."/>
            <person name="Firek B.A."/>
            <person name="Baker R."/>
            <person name="Thomas B.C."/>
            <person name="Morowitz M.J."/>
            <person name="Banfield J.F."/>
        </authorList>
    </citation>
    <scope>NUCLEOTIDE SEQUENCE [LARGE SCALE GENOMIC DNA]</scope>
    <source>
        <strain evidence="2">S2_009_000_R2_77</strain>
    </source>
</reference>
<dbReference type="PANTHER" id="PTHR47432:SF1">
    <property type="entry name" value="CELL WALL ASSEMBLY REGULATOR SMI1"/>
    <property type="match status" value="1"/>
</dbReference>